<feature type="region of interest" description="Disordered" evidence="1">
    <location>
        <begin position="93"/>
        <end position="126"/>
    </location>
</feature>
<sequence>MHAMTTPADFAEVAVGKTNAEIAEHYGCGITIITRFRKEAGVVANPPSRARTLPDDFAAVAPGMTYAEMEQRWDVGSKLITRWCREVGVVSSGHRSTKPKAAPRCAPPPRRSVHRGGPAPTMATADTSDAGMAASYLRRFYPNVYRMSVHPADELRARNVPDGGRNHFNVGGRGIIAANDLIELARAKGWAA</sequence>
<protein>
    <submittedName>
        <fullName evidence="2">Uncharacterized protein</fullName>
    </submittedName>
</protein>
<proteinExistence type="predicted"/>
<evidence type="ECO:0000313" key="2">
    <source>
        <dbReference type="EMBL" id="TZG24885.1"/>
    </source>
</evidence>
<evidence type="ECO:0000256" key="1">
    <source>
        <dbReference type="SAM" id="MobiDB-lite"/>
    </source>
</evidence>
<dbReference type="Proteomes" id="UP000322077">
    <property type="component" value="Unassembled WGS sequence"/>
</dbReference>
<comment type="caution">
    <text evidence="2">The sequence shown here is derived from an EMBL/GenBank/DDBJ whole genome shotgun (WGS) entry which is preliminary data.</text>
</comment>
<accession>A0A5D9C4K0</accession>
<name>A0A5D9C4K0_9SPHN</name>
<keyword evidence="3" id="KW-1185">Reference proteome</keyword>
<evidence type="ECO:0000313" key="3">
    <source>
        <dbReference type="Proteomes" id="UP000322077"/>
    </source>
</evidence>
<dbReference type="AlphaFoldDB" id="A0A5D9C4K0"/>
<dbReference type="RefSeq" id="WP_149523425.1">
    <property type="nucleotide sequence ID" value="NZ_VTOU01000004.1"/>
</dbReference>
<reference evidence="2 3" key="1">
    <citation type="submission" date="2019-08" db="EMBL/GenBank/DDBJ databases">
        <authorList>
            <person name="Wang G."/>
            <person name="Xu Z."/>
        </authorList>
    </citation>
    <scope>NUCLEOTIDE SEQUENCE [LARGE SCALE GENOMIC DNA]</scope>
    <source>
        <strain evidence="2 3">ZX</strain>
    </source>
</reference>
<dbReference type="EMBL" id="VTOU01000004">
    <property type="protein sequence ID" value="TZG24885.1"/>
    <property type="molecule type" value="Genomic_DNA"/>
</dbReference>
<organism evidence="2 3">
    <name type="scientific">Sphingomonas montanisoli</name>
    <dbReference type="NCBI Taxonomy" id="2606412"/>
    <lineage>
        <taxon>Bacteria</taxon>
        <taxon>Pseudomonadati</taxon>
        <taxon>Pseudomonadota</taxon>
        <taxon>Alphaproteobacteria</taxon>
        <taxon>Sphingomonadales</taxon>
        <taxon>Sphingomonadaceae</taxon>
        <taxon>Sphingomonas</taxon>
    </lineage>
</organism>
<gene>
    <name evidence="2" type="ORF">FYJ91_16520</name>
</gene>